<dbReference type="SUPFAM" id="SSF51395">
    <property type="entry name" value="FMN-linked oxidoreductases"/>
    <property type="match status" value="1"/>
</dbReference>
<proteinExistence type="predicted"/>
<protein>
    <recommendedName>
        <fullName evidence="6">FMN hydroxy acid dehydrogenase domain-containing protein</fullName>
    </recommendedName>
</protein>
<dbReference type="Gene3D" id="3.20.20.70">
    <property type="entry name" value="Aldolase class I"/>
    <property type="match status" value="1"/>
</dbReference>
<keyword evidence="3" id="KW-0288">FMN</keyword>
<evidence type="ECO:0000256" key="2">
    <source>
        <dbReference type="ARBA" id="ARBA00022630"/>
    </source>
</evidence>
<evidence type="ECO:0000259" key="6">
    <source>
        <dbReference type="PROSITE" id="PS51349"/>
    </source>
</evidence>
<comment type="caution">
    <text evidence="7">The sequence shown here is derived from an EMBL/GenBank/DDBJ whole genome shotgun (WGS) entry which is preliminary data.</text>
</comment>
<dbReference type="PROSITE" id="PS51349">
    <property type="entry name" value="FMN_HYDROXY_ACID_DH_2"/>
    <property type="match status" value="1"/>
</dbReference>
<dbReference type="InterPro" id="IPR000262">
    <property type="entry name" value="FMN-dep_DH"/>
</dbReference>
<organism evidence="7 8">
    <name type="scientific">Phialemonium thermophilum</name>
    <dbReference type="NCBI Taxonomy" id="223376"/>
    <lineage>
        <taxon>Eukaryota</taxon>
        <taxon>Fungi</taxon>
        <taxon>Dikarya</taxon>
        <taxon>Ascomycota</taxon>
        <taxon>Pezizomycotina</taxon>
        <taxon>Sordariomycetes</taxon>
        <taxon>Sordariomycetidae</taxon>
        <taxon>Cephalothecales</taxon>
        <taxon>Cephalothecaceae</taxon>
        <taxon>Phialemonium</taxon>
    </lineage>
</organism>
<keyword evidence="4" id="KW-0560">Oxidoreductase</keyword>
<dbReference type="PROSITE" id="PS00557">
    <property type="entry name" value="FMN_HYDROXY_ACID_DH_1"/>
    <property type="match status" value="1"/>
</dbReference>
<keyword evidence="2" id="KW-0285">Flavoprotein</keyword>
<dbReference type="PANTHER" id="PTHR10578">
    <property type="entry name" value="S -2-HYDROXY-ACID OXIDASE-RELATED"/>
    <property type="match status" value="1"/>
</dbReference>
<feature type="region of interest" description="Disordered" evidence="5">
    <location>
        <begin position="1"/>
        <end position="21"/>
    </location>
</feature>
<dbReference type="InterPro" id="IPR013785">
    <property type="entry name" value="Aldolase_TIM"/>
</dbReference>
<dbReference type="InterPro" id="IPR008259">
    <property type="entry name" value="FMN_hydac_DH_AS"/>
</dbReference>
<dbReference type="Pfam" id="PF01070">
    <property type="entry name" value="FMN_dh"/>
    <property type="match status" value="1"/>
</dbReference>
<evidence type="ECO:0000256" key="3">
    <source>
        <dbReference type="ARBA" id="ARBA00022643"/>
    </source>
</evidence>
<sequence length="256" mass="27816">MDVENQKAQGGTTKKKPVQSQSGYLNDPCLEWATTISWLRSITKLKIFVKGILTREDAEEALAAGVDGIIVSNHGGRQLDGVVTTAQALPEITSVVRGRVPVHVDGGIRKGSDIFKVGGGSTWTKVLQIVNFLLALTLFSQALALGADFVWVSRPALWGLAVSFTLLSTWLSRDWSSPELTCRLVQRKGGRGAGHGYPHDRVQAHHGSGGLREGVGHHPDLPYQGSRVDHQLQALNSTHRLHRFIVVIHIHPSVAL</sequence>
<evidence type="ECO:0000313" key="7">
    <source>
        <dbReference type="EMBL" id="KAL1835781.1"/>
    </source>
</evidence>
<dbReference type="PANTHER" id="PTHR10578:SF107">
    <property type="entry name" value="2-HYDROXYACID OXIDASE 1"/>
    <property type="match status" value="1"/>
</dbReference>
<keyword evidence="8" id="KW-1185">Reference proteome</keyword>
<evidence type="ECO:0000256" key="4">
    <source>
        <dbReference type="ARBA" id="ARBA00023002"/>
    </source>
</evidence>
<gene>
    <name evidence="7" type="ORF">VTK73DRAFT_5412</name>
</gene>
<feature type="domain" description="FMN hydroxy acid dehydrogenase" evidence="6">
    <location>
        <begin position="1"/>
        <end position="116"/>
    </location>
</feature>
<dbReference type="Proteomes" id="UP001586593">
    <property type="component" value="Unassembled WGS sequence"/>
</dbReference>
<evidence type="ECO:0000256" key="1">
    <source>
        <dbReference type="ARBA" id="ARBA00001917"/>
    </source>
</evidence>
<dbReference type="InterPro" id="IPR037396">
    <property type="entry name" value="FMN_HAD"/>
</dbReference>
<comment type="cofactor">
    <cofactor evidence="1">
        <name>FMN</name>
        <dbReference type="ChEBI" id="CHEBI:58210"/>
    </cofactor>
</comment>
<reference evidence="7 8" key="1">
    <citation type="journal article" date="2024" name="Commun. Biol.">
        <title>Comparative genomic analysis of thermophilic fungi reveals convergent evolutionary adaptations and gene losses.</title>
        <authorList>
            <person name="Steindorff A.S."/>
            <person name="Aguilar-Pontes M.V."/>
            <person name="Robinson A.J."/>
            <person name="Andreopoulos B."/>
            <person name="LaButti K."/>
            <person name="Kuo A."/>
            <person name="Mondo S."/>
            <person name="Riley R."/>
            <person name="Otillar R."/>
            <person name="Haridas S."/>
            <person name="Lipzen A."/>
            <person name="Grimwood J."/>
            <person name="Schmutz J."/>
            <person name="Clum A."/>
            <person name="Reid I.D."/>
            <person name="Moisan M.C."/>
            <person name="Butler G."/>
            <person name="Nguyen T.T.M."/>
            <person name="Dewar K."/>
            <person name="Conant G."/>
            <person name="Drula E."/>
            <person name="Henrissat B."/>
            <person name="Hansel C."/>
            <person name="Singer S."/>
            <person name="Hutchinson M.I."/>
            <person name="de Vries R.P."/>
            <person name="Natvig D.O."/>
            <person name="Powell A.J."/>
            <person name="Tsang A."/>
            <person name="Grigoriev I.V."/>
        </authorList>
    </citation>
    <scope>NUCLEOTIDE SEQUENCE [LARGE SCALE GENOMIC DNA]</scope>
    <source>
        <strain evidence="7 8">ATCC 24622</strain>
    </source>
</reference>
<evidence type="ECO:0000256" key="5">
    <source>
        <dbReference type="SAM" id="MobiDB-lite"/>
    </source>
</evidence>
<feature type="region of interest" description="Disordered" evidence="5">
    <location>
        <begin position="191"/>
        <end position="216"/>
    </location>
</feature>
<accession>A0ABR3V2T1</accession>
<dbReference type="EMBL" id="JAZHXJ010003005">
    <property type="protein sequence ID" value="KAL1835781.1"/>
    <property type="molecule type" value="Genomic_DNA"/>
</dbReference>
<evidence type="ECO:0000313" key="8">
    <source>
        <dbReference type="Proteomes" id="UP001586593"/>
    </source>
</evidence>
<name>A0ABR3V2T1_9PEZI</name>